<protein>
    <submittedName>
        <fullName evidence="2">Uncharacterized protein</fullName>
    </submittedName>
</protein>
<proteinExistence type="predicted"/>
<accession>A0A9W8QDB1</accession>
<keyword evidence="3" id="KW-1185">Reference proteome</keyword>
<dbReference type="RefSeq" id="XP_056054198.1">
    <property type="nucleotide sequence ID" value="XM_056197117.1"/>
</dbReference>
<comment type="caution">
    <text evidence="2">The sequence shown here is derived from an EMBL/GenBank/DDBJ whole genome shotgun (WGS) entry which is preliminary data.</text>
</comment>
<dbReference type="EMBL" id="JAJHUN010000008">
    <property type="protein sequence ID" value="KAJ4153540.1"/>
    <property type="molecule type" value="Genomic_DNA"/>
</dbReference>
<gene>
    <name evidence="2" type="ORF">LMH87_010024</name>
</gene>
<dbReference type="GeneID" id="80897183"/>
<name>A0A9W8QDB1_AKAMU</name>
<organism evidence="2 3">
    <name type="scientific">Akanthomyces muscarius</name>
    <name type="common">Entomopathogenic fungus</name>
    <name type="synonym">Lecanicillium muscarium</name>
    <dbReference type="NCBI Taxonomy" id="2231603"/>
    <lineage>
        <taxon>Eukaryota</taxon>
        <taxon>Fungi</taxon>
        <taxon>Dikarya</taxon>
        <taxon>Ascomycota</taxon>
        <taxon>Pezizomycotina</taxon>
        <taxon>Sordariomycetes</taxon>
        <taxon>Hypocreomycetidae</taxon>
        <taxon>Hypocreales</taxon>
        <taxon>Cordycipitaceae</taxon>
        <taxon>Akanthomyces</taxon>
    </lineage>
</organism>
<evidence type="ECO:0000256" key="1">
    <source>
        <dbReference type="SAM" id="MobiDB-lite"/>
    </source>
</evidence>
<sequence length="105" mass="11595">MPHPRAFAPFSNALVTDASADFRRPPDFTIDPPFNKQYHPSRREKLRAIGISLQEHAEWRHLRQKLLPADRPVTRRGVVAPPPSPPSTASDVESPLLGAARGDAA</sequence>
<evidence type="ECO:0000313" key="3">
    <source>
        <dbReference type="Proteomes" id="UP001144673"/>
    </source>
</evidence>
<dbReference type="Proteomes" id="UP001144673">
    <property type="component" value="Chromosome 5"/>
</dbReference>
<dbReference type="AlphaFoldDB" id="A0A9W8QDB1"/>
<feature type="region of interest" description="Disordered" evidence="1">
    <location>
        <begin position="70"/>
        <end position="105"/>
    </location>
</feature>
<dbReference type="KEGG" id="amus:LMH87_010024"/>
<evidence type="ECO:0000313" key="2">
    <source>
        <dbReference type="EMBL" id="KAJ4153540.1"/>
    </source>
</evidence>
<reference evidence="2" key="1">
    <citation type="journal article" date="2023" name="Access Microbiol">
        <title>De-novo genome assembly for Akanthomyces muscarius, a biocontrol agent of insect agricultural pests.</title>
        <authorList>
            <person name="Erdos Z."/>
            <person name="Studholme D.J."/>
            <person name="Raymond B."/>
            <person name="Sharma M."/>
        </authorList>
    </citation>
    <scope>NUCLEOTIDE SEQUENCE</scope>
    <source>
        <strain evidence="2">Ve6</strain>
    </source>
</reference>